<keyword evidence="2 4" id="KW-0547">Nucleotide-binding</keyword>
<dbReference type="KEGG" id="tnl:113507166"/>
<dbReference type="FunFam" id="3.30.30.30:FF:000001">
    <property type="entry name" value="heat shock 70 kDa protein-like"/>
    <property type="match status" value="1"/>
</dbReference>
<dbReference type="RefSeq" id="XP_026745822.1">
    <property type="nucleotide sequence ID" value="XM_026890021.1"/>
</dbReference>
<dbReference type="Gene3D" id="1.20.1270.10">
    <property type="match status" value="1"/>
</dbReference>
<dbReference type="PROSITE" id="PS01036">
    <property type="entry name" value="HSP70_3"/>
    <property type="match status" value="1"/>
</dbReference>
<dbReference type="InterPro" id="IPR018181">
    <property type="entry name" value="Heat_shock_70_CS"/>
</dbReference>
<protein>
    <submittedName>
        <fullName evidence="7 8">Heat shock protein 68-like</fullName>
    </submittedName>
</protein>
<accession>A0A7E5VU57</accession>
<dbReference type="PRINTS" id="PR00301">
    <property type="entry name" value="HEATSHOCK70"/>
</dbReference>
<dbReference type="SUPFAM" id="SSF100934">
    <property type="entry name" value="Heat shock protein 70kD (HSP70), C-terminal subdomain"/>
    <property type="match status" value="1"/>
</dbReference>
<proteinExistence type="inferred from homology"/>
<dbReference type="PROSITE" id="PS00297">
    <property type="entry name" value="HSP70_1"/>
    <property type="match status" value="1"/>
</dbReference>
<dbReference type="OrthoDB" id="2401965at2759"/>
<dbReference type="CDD" id="cd10233">
    <property type="entry name" value="ASKHA_NBD_HSP70_HSPA1"/>
    <property type="match status" value="1"/>
</dbReference>
<dbReference type="Gene3D" id="3.90.640.10">
    <property type="entry name" value="Actin, Chain A, domain 4"/>
    <property type="match status" value="1"/>
</dbReference>
<dbReference type="InterPro" id="IPR029048">
    <property type="entry name" value="HSP70_C_sf"/>
</dbReference>
<dbReference type="InterPro" id="IPR013126">
    <property type="entry name" value="Hsp_70_fam"/>
</dbReference>
<reference evidence="7 8" key="1">
    <citation type="submission" date="2025-04" db="UniProtKB">
        <authorList>
            <consortium name="RefSeq"/>
        </authorList>
    </citation>
    <scope>IDENTIFICATION</scope>
</reference>
<comment type="similarity">
    <text evidence="1 4">Belongs to the heat shock protein 70 family.</text>
</comment>
<dbReference type="Gene3D" id="3.30.30.30">
    <property type="match status" value="1"/>
</dbReference>
<dbReference type="GeneID" id="113496692"/>
<evidence type="ECO:0000256" key="2">
    <source>
        <dbReference type="ARBA" id="ARBA00022741"/>
    </source>
</evidence>
<dbReference type="SUPFAM" id="SSF53067">
    <property type="entry name" value="Actin-like ATPase domain"/>
    <property type="match status" value="2"/>
</dbReference>
<dbReference type="NCBIfam" id="NF001413">
    <property type="entry name" value="PRK00290.1"/>
    <property type="match status" value="1"/>
</dbReference>
<dbReference type="InterPro" id="IPR043129">
    <property type="entry name" value="ATPase_NBD"/>
</dbReference>
<dbReference type="GO" id="GO:0140662">
    <property type="term" value="F:ATP-dependent protein folding chaperone"/>
    <property type="evidence" value="ECO:0007669"/>
    <property type="project" value="InterPro"/>
</dbReference>
<dbReference type="Pfam" id="PF00012">
    <property type="entry name" value="HSP70"/>
    <property type="match status" value="1"/>
</dbReference>
<dbReference type="Proteomes" id="UP000322000">
    <property type="component" value="Chromosome 8"/>
</dbReference>
<dbReference type="FunFam" id="3.30.420.40:FF:000026">
    <property type="entry name" value="Heat shock protein 70"/>
    <property type="match status" value="1"/>
</dbReference>
<keyword evidence="3 4" id="KW-0067">ATP-binding</keyword>
<evidence type="ECO:0000256" key="3">
    <source>
        <dbReference type="ARBA" id="ARBA00022840"/>
    </source>
</evidence>
<dbReference type="GO" id="GO:0006950">
    <property type="term" value="P:response to stress"/>
    <property type="evidence" value="ECO:0007669"/>
    <property type="project" value="UniProtKB-ARBA"/>
</dbReference>
<keyword evidence="6" id="KW-1185">Reference proteome</keyword>
<evidence type="ECO:0000256" key="1">
    <source>
        <dbReference type="ARBA" id="ARBA00007381"/>
    </source>
</evidence>
<evidence type="ECO:0000313" key="6">
    <source>
        <dbReference type="Proteomes" id="UP000322000"/>
    </source>
</evidence>
<dbReference type="GO" id="GO:0005524">
    <property type="term" value="F:ATP binding"/>
    <property type="evidence" value="ECO:0007669"/>
    <property type="project" value="UniProtKB-KW"/>
</dbReference>
<dbReference type="InterPro" id="IPR029047">
    <property type="entry name" value="HSP70_peptide-bd_sf"/>
</dbReference>
<dbReference type="AlphaFoldDB" id="A0A7E5VU57"/>
<dbReference type="KEGG" id="tnl:113496692"/>
<dbReference type="SUPFAM" id="SSF100920">
    <property type="entry name" value="Heat shock protein 70kD (HSP70), peptide-binding domain"/>
    <property type="match status" value="1"/>
</dbReference>
<dbReference type="FunFam" id="3.90.640.10:FF:000002">
    <property type="entry name" value="Heat shock 70 kDa"/>
    <property type="match status" value="1"/>
</dbReference>
<organism evidence="6 7">
    <name type="scientific">Trichoplusia ni</name>
    <name type="common">Cabbage looper</name>
    <dbReference type="NCBI Taxonomy" id="7111"/>
    <lineage>
        <taxon>Eukaryota</taxon>
        <taxon>Metazoa</taxon>
        <taxon>Ecdysozoa</taxon>
        <taxon>Arthropoda</taxon>
        <taxon>Hexapoda</taxon>
        <taxon>Insecta</taxon>
        <taxon>Pterygota</taxon>
        <taxon>Neoptera</taxon>
        <taxon>Endopterygota</taxon>
        <taxon>Lepidoptera</taxon>
        <taxon>Glossata</taxon>
        <taxon>Ditrysia</taxon>
        <taxon>Noctuoidea</taxon>
        <taxon>Noctuidae</taxon>
        <taxon>Plusiinae</taxon>
        <taxon>Trichoplusia</taxon>
    </lineage>
</organism>
<name>A0A7E5VU57_TRINI</name>
<sequence length="633" mass="69249">MAPAVGIDLGTTYSCVGVFQNGKVEIIANEQGNRTTPSYVAFTDTERLIGDSAKNQVAMNPKNTVFDAKRLIGRKFDDPKLQQDIKHWPFQVVSDGGIPKIIVEYKKEKKRFSPEEISSMILTKMKEVAETYLGGTVKDAVITVPAYFNDSQRQATKDAGVIAGLNVLRIINEPTAAALAYGLDKNLTGEKNVLIFDLGGGTFDVSILQISEGSLFEVKSTAGDTHLGGEDFDSRMVDHFSQEFERKYKKNFRDNPKSMRRLRTACERAKRTLSSSTEASIEIDALFEGIDFYSKLTRARFEELCSDLFRQTLNPVERALKDANLNTREIHDVVMVGGSTRIPKVQRLLQEFFGGKSLNLSINPDEAVAYGAAVQAAILTGSKDSRIAEVLLVDVTPLSLGIETAGGVMTRLVERNARIPTAQKQIFTTYSDNQPAVTIQIYEGERVMTKDNNLLGTFNLSGIPPAPRGVPQIEVTFDIDANGILNVSAQDKSTGRTEQITISNDKGRLTKNDIDKMLHDAEKFKAEDEAAKKKVEGRNQLEGYIFGCKTAVENAGGRLTEGEKSAVLRECNNQLRWLEGQSGGASVSDLEQHLKDAQSVCQPVMMKLHGAGGGGPSCARPPSPGGPRVTEID</sequence>
<evidence type="ECO:0000313" key="8">
    <source>
        <dbReference type="RefSeq" id="XP_026745822.1"/>
    </source>
</evidence>
<dbReference type="Gene3D" id="3.30.420.40">
    <property type="match status" value="2"/>
</dbReference>
<gene>
    <name evidence="7" type="primary">LOC113496692</name>
    <name evidence="8" type="synonym">LOC113507166</name>
</gene>
<dbReference type="PROSITE" id="PS00329">
    <property type="entry name" value="HSP70_2"/>
    <property type="match status" value="1"/>
</dbReference>
<feature type="region of interest" description="Disordered" evidence="5">
    <location>
        <begin position="611"/>
        <end position="633"/>
    </location>
</feature>
<dbReference type="FunFam" id="2.60.34.10:FF:000002">
    <property type="entry name" value="Heat shock 70 kDa"/>
    <property type="match status" value="1"/>
</dbReference>
<evidence type="ECO:0000313" key="7">
    <source>
        <dbReference type="RefSeq" id="XP_026731797.1"/>
    </source>
</evidence>
<dbReference type="PANTHER" id="PTHR19375">
    <property type="entry name" value="HEAT SHOCK PROTEIN 70KDA"/>
    <property type="match status" value="1"/>
</dbReference>
<dbReference type="Gene3D" id="2.60.34.10">
    <property type="entry name" value="Substrate Binding Domain Of DNAk, Chain A, domain 1"/>
    <property type="match status" value="1"/>
</dbReference>
<dbReference type="RefSeq" id="XP_026731797.1">
    <property type="nucleotide sequence ID" value="XM_026875996.1"/>
</dbReference>
<evidence type="ECO:0000256" key="4">
    <source>
        <dbReference type="RuleBase" id="RU003322"/>
    </source>
</evidence>
<evidence type="ECO:0000256" key="5">
    <source>
        <dbReference type="SAM" id="MobiDB-lite"/>
    </source>
</evidence>